<evidence type="ECO:0000313" key="1">
    <source>
        <dbReference type="EMBL" id="JAT78770.1"/>
    </source>
</evidence>
<feature type="non-terminal residue" evidence="1">
    <location>
        <position position="165"/>
    </location>
</feature>
<protein>
    <submittedName>
        <fullName evidence="1">Ribosomal protein l18</fullName>
    </submittedName>
</protein>
<name>A0A1D2AHU3_ORNBR</name>
<keyword evidence="1" id="KW-0689">Ribosomal protein</keyword>
<proteinExistence type="predicted"/>
<reference evidence="1" key="1">
    <citation type="submission" date="2016-07" db="EMBL/GenBank/DDBJ databases">
        <title>Salivary Glands transcriptome analysis on engorged females of Ornithodoros brasiliensis (Acari:Argasidae).</title>
        <authorList>
            <person name="Simons S.M."/>
            <person name="Carvalho E."/>
            <person name="Junqueira-de-Azevedo I."/>
            <person name="Ho P.L."/>
            <person name="Giovanni D."/>
            <person name="Mendonca R."/>
            <person name="Onofrio V."/>
            <person name="Landulfo G."/>
            <person name="Ramirez D."/>
            <person name="Barros-Battesti D."/>
        </authorList>
    </citation>
    <scope>NUCLEOTIDE SEQUENCE</scope>
    <source>
        <strain evidence="1">Female</strain>
        <tissue evidence="1">Salivary gland</tissue>
    </source>
</reference>
<sequence length="165" mass="17925">GCVFLHLEATALPATTGTFKLAALRAHVGLRVTVGNTRSGTEVPAGLTCCPPALDEDGVFSARSFHRKFIEVHNLASGLEDAGFSAVGHVQRAQTQFGNFVETDVIRNRSYNHGDLIFTSWLLHEASHFGQGHGWSVDAAHEQTFQNHLVELGIRTTGQKSVYLN</sequence>
<dbReference type="EMBL" id="GETE01001128">
    <property type="protein sequence ID" value="JAT78770.1"/>
    <property type="molecule type" value="Transcribed_RNA"/>
</dbReference>
<organism evidence="1">
    <name type="scientific">Ornithodoros brasiliensis</name>
    <name type="common">Mouro tick</name>
    <dbReference type="NCBI Taxonomy" id="888526"/>
    <lineage>
        <taxon>Eukaryota</taxon>
        <taxon>Metazoa</taxon>
        <taxon>Ecdysozoa</taxon>
        <taxon>Arthropoda</taxon>
        <taxon>Chelicerata</taxon>
        <taxon>Arachnida</taxon>
        <taxon>Acari</taxon>
        <taxon>Parasitiformes</taxon>
        <taxon>Ixodida</taxon>
        <taxon>Ixodoidea</taxon>
        <taxon>Argasidae</taxon>
        <taxon>Ornithodorinae</taxon>
        <taxon>Ornithodoros</taxon>
    </lineage>
</organism>
<keyword evidence="1" id="KW-0687">Ribonucleoprotein</keyword>
<accession>A0A1D2AHU3</accession>
<dbReference type="AlphaFoldDB" id="A0A1D2AHU3"/>
<dbReference type="GO" id="GO:0005840">
    <property type="term" value="C:ribosome"/>
    <property type="evidence" value="ECO:0007669"/>
    <property type="project" value="UniProtKB-KW"/>
</dbReference>
<feature type="non-terminal residue" evidence="1">
    <location>
        <position position="1"/>
    </location>
</feature>